<dbReference type="EMBL" id="VEVQ02000023">
    <property type="protein sequence ID" value="NHN28087.1"/>
    <property type="molecule type" value="Genomic_DNA"/>
</dbReference>
<evidence type="ECO:0000313" key="3">
    <source>
        <dbReference type="EMBL" id="NHN28087.1"/>
    </source>
</evidence>
<dbReference type="RefSeq" id="WP_140964590.1">
    <property type="nucleotide sequence ID" value="NZ_VEVQ02000023.1"/>
</dbReference>
<name>A0ABX0IW31_9FLAO</name>
<evidence type="ECO:0000313" key="4">
    <source>
        <dbReference type="Proteomes" id="UP000817854"/>
    </source>
</evidence>
<keyword evidence="4" id="KW-1185">Reference proteome</keyword>
<protein>
    <recommendedName>
        <fullName evidence="5">Translation elongation factor EFTu/EF1A C-terminal domain-containing protein</fullName>
    </recommendedName>
</protein>
<gene>
    <name evidence="3" type="ORF">FIA58_020610</name>
</gene>
<reference evidence="3 4" key="3">
    <citation type="submission" date="2020-02" db="EMBL/GenBank/DDBJ databases">
        <title>Flavobacterium profundi sp. nov., isolated from a deep-sea seamount.</title>
        <authorList>
            <person name="Zhang D.-C."/>
        </authorList>
    </citation>
    <scope>NUCLEOTIDE SEQUENCE [LARGE SCALE GENOMIC DNA]</scope>
    <source>
        <strain evidence="3 4">EC11</strain>
    </source>
</reference>
<keyword evidence="2" id="KW-0342">GTP-binding</keyword>
<dbReference type="InterPro" id="IPR009001">
    <property type="entry name" value="Transl_elong_EF1A/Init_IF2_C"/>
</dbReference>
<evidence type="ECO:0000256" key="2">
    <source>
        <dbReference type="ARBA" id="ARBA00023134"/>
    </source>
</evidence>
<evidence type="ECO:0000256" key="1">
    <source>
        <dbReference type="ARBA" id="ARBA00022741"/>
    </source>
</evidence>
<accession>A0ABX0IW31</accession>
<evidence type="ECO:0008006" key="5">
    <source>
        <dbReference type="Google" id="ProtNLM"/>
    </source>
</evidence>
<proteinExistence type="predicted"/>
<reference evidence="3 4" key="2">
    <citation type="submission" date="2019-05" db="EMBL/GenBank/DDBJ databases">
        <authorList>
            <person name="Lianzixin W."/>
        </authorList>
    </citation>
    <scope>NUCLEOTIDE SEQUENCE [LARGE SCALE GENOMIC DNA]</scope>
    <source>
        <strain evidence="3 4">EC11</strain>
    </source>
</reference>
<dbReference type="SUPFAM" id="SSF50465">
    <property type="entry name" value="EF-Tu/eEF-1alpha/eIF2-gamma C-terminal domain"/>
    <property type="match status" value="1"/>
</dbReference>
<dbReference type="Proteomes" id="UP000817854">
    <property type="component" value="Unassembled WGS sequence"/>
</dbReference>
<comment type="caution">
    <text evidence="3">The sequence shown here is derived from an EMBL/GenBank/DDBJ whole genome shotgun (WGS) entry which is preliminary data.</text>
</comment>
<dbReference type="Gene3D" id="2.40.30.10">
    <property type="entry name" value="Translation factors"/>
    <property type="match status" value="1"/>
</dbReference>
<organism evidence="3 4">
    <name type="scientific">Flavobacterium jejuense</name>
    <dbReference type="NCBI Taxonomy" id="1544455"/>
    <lineage>
        <taxon>Bacteria</taxon>
        <taxon>Pseudomonadati</taxon>
        <taxon>Bacteroidota</taxon>
        <taxon>Flavobacteriia</taxon>
        <taxon>Flavobacteriales</taxon>
        <taxon>Flavobacteriaceae</taxon>
        <taxon>Flavobacterium</taxon>
    </lineage>
</organism>
<reference evidence="4" key="1">
    <citation type="submission" date="2019-05" db="EMBL/GenBank/DDBJ databases">
        <title>Flavobacterium profundi sp. nov., isolated from a deep-sea seamount.</title>
        <authorList>
            <person name="Zhang D.-C."/>
        </authorList>
    </citation>
    <scope>NUCLEOTIDE SEQUENCE [LARGE SCALE GENOMIC DNA]</scope>
    <source>
        <strain evidence="4">EC11</strain>
    </source>
</reference>
<keyword evidence="1" id="KW-0547">Nucleotide-binding</keyword>
<sequence>MIKIKAKIRLKSDVRKTGFTTGYRPLFNFINESKTSGKIVLIEQDVFKPGEFNDVFIYFSNKDYLGSNFKVGKKFTFDEGIEIVGEGEIMEIYTD</sequence>